<dbReference type="AlphaFoldDB" id="A0A6J5TVY4"/>
<sequence>MGKATKKKRQRGGGGEKEEKGREGGEPKEEERRRKPKGEQGGEGRKGGCGRARPPRITGLLVGYPFGINGLRSTLWVWLAVGSLSPSLVSHTFLGQFIHPLRLPAGLVGPPPCSRYSAGLGPLHRSAFPWAHGPRASPALAPPRPQPPVIRSCPRR</sequence>
<evidence type="ECO:0000256" key="1">
    <source>
        <dbReference type="SAM" id="MobiDB-lite"/>
    </source>
</evidence>
<dbReference type="EMBL" id="CAEKDK010000001">
    <property type="protein sequence ID" value="CAB4267893.1"/>
    <property type="molecule type" value="Genomic_DNA"/>
</dbReference>
<reference evidence="2 3" key="1">
    <citation type="submission" date="2020-05" db="EMBL/GenBank/DDBJ databases">
        <authorList>
            <person name="Campoy J."/>
            <person name="Schneeberger K."/>
            <person name="Spophaly S."/>
        </authorList>
    </citation>
    <scope>NUCLEOTIDE SEQUENCE [LARGE SCALE GENOMIC DNA]</scope>
    <source>
        <strain evidence="2">PruArmRojPasFocal</strain>
    </source>
</reference>
<dbReference type="Proteomes" id="UP000507222">
    <property type="component" value="Unassembled WGS sequence"/>
</dbReference>
<name>A0A6J5TVY4_PRUAR</name>
<evidence type="ECO:0000313" key="2">
    <source>
        <dbReference type="EMBL" id="CAB4267893.1"/>
    </source>
</evidence>
<feature type="compositionally biased region" description="Basic residues" evidence="1">
    <location>
        <begin position="1"/>
        <end position="11"/>
    </location>
</feature>
<organism evidence="2 3">
    <name type="scientific">Prunus armeniaca</name>
    <name type="common">Apricot</name>
    <name type="synonym">Armeniaca vulgaris</name>
    <dbReference type="NCBI Taxonomy" id="36596"/>
    <lineage>
        <taxon>Eukaryota</taxon>
        <taxon>Viridiplantae</taxon>
        <taxon>Streptophyta</taxon>
        <taxon>Embryophyta</taxon>
        <taxon>Tracheophyta</taxon>
        <taxon>Spermatophyta</taxon>
        <taxon>Magnoliopsida</taxon>
        <taxon>eudicotyledons</taxon>
        <taxon>Gunneridae</taxon>
        <taxon>Pentapetalae</taxon>
        <taxon>rosids</taxon>
        <taxon>fabids</taxon>
        <taxon>Rosales</taxon>
        <taxon>Rosaceae</taxon>
        <taxon>Amygdaloideae</taxon>
        <taxon>Amygdaleae</taxon>
        <taxon>Prunus</taxon>
    </lineage>
</organism>
<proteinExistence type="predicted"/>
<accession>A0A6J5TVY4</accession>
<evidence type="ECO:0000313" key="3">
    <source>
        <dbReference type="Proteomes" id="UP000507222"/>
    </source>
</evidence>
<feature type="region of interest" description="Disordered" evidence="1">
    <location>
        <begin position="134"/>
        <end position="156"/>
    </location>
</feature>
<protein>
    <submittedName>
        <fullName evidence="2">Uncharacterized protein</fullName>
    </submittedName>
</protein>
<feature type="region of interest" description="Disordered" evidence="1">
    <location>
        <begin position="1"/>
        <end position="54"/>
    </location>
</feature>
<feature type="compositionally biased region" description="Basic and acidic residues" evidence="1">
    <location>
        <begin position="14"/>
        <end position="46"/>
    </location>
</feature>
<gene>
    <name evidence="2" type="ORF">CURHAP_LOCUS10822</name>
</gene>